<keyword evidence="13 14" id="KW-0472">Membrane</keyword>
<keyword evidence="8" id="KW-0547">Nucleotide-binding</keyword>
<dbReference type="GO" id="GO:0000155">
    <property type="term" value="F:phosphorelay sensor kinase activity"/>
    <property type="evidence" value="ECO:0007669"/>
    <property type="project" value="InterPro"/>
</dbReference>
<comment type="catalytic activity">
    <reaction evidence="1">
        <text>ATP + protein L-histidine = ADP + protein N-phospho-L-histidine.</text>
        <dbReference type="EC" id="2.7.13.3"/>
    </reaction>
</comment>
<keyword evidence="12" id="KW-0902">Two-component regulatory system</keyword>
<comment type="subcellular location">
    <subcellularLocation>
        <location evidence="2">Cell membrane</location>
        <topology evidence="2">Multi-pass membrane protein</topology>
    </subcellularLocation>
</comment>
<evidence type="ECO:0000259" key="16">
    <source>
        <dbReference type="Pfam" id="PF06580"/>
    </source>
</evidence>
<evidence type="ECO:0000256" key="6">
    <source>
        <dbReference type="ARBA" id="ARBA00022679"/>
    </source>
</evidence>
<feature type="transmembrane region" description="Helical" evidence="14">
    <location>
        <begin position="21"/>
        <end position="43"/>
    </location>
</feature>
<evidence type="ECO:0000256" key="3">
    <source>
        <dbReference type="ARBA" id="ARBA00012438"/>
    </source>
</evidence>
<dbReference type="Gene3D" id="6.10.340.10">
    <property type="match status" value="1"/>
</dbReference>
<evidence type="ECO:0000256" key="8">
    <source>
        <dbReference type="ARBA" id="ARBA00022741"/>
    </source>
</evidence>
<protein>
    <recommendedName>
        <fullName evidence="3">histidine kinase</fullName>
        <ecNumber evidence="3">2.7.13.3</ecNumber>
    </recommendedName>
</protein>
<evidence type="ECO:0000256" key="12">
    <source>
        <dbReference type="ARBA" id="ARBA00023012"/>
    </source>
</evidence>
<dbReference type="GO" id="GO:0005886">
    <property type="term" value="C:plasma membrane"/>
    <property type="evidence" value="ECO:0007669"/>
    <property type="project" value="UniProtKB-SubCell"/>
</dbReference>
<evidence type="ECO:0000256" key="11">
    <source>
        <dbReference type="ARBA" id="ARBA00022989"/>
    </source>
</evidence>
<keyword evidence="6" id="KW-0808">Transferase</keyword>
<keyword evidence="9 17" id="KW-0418">Kinase</keyword>
<keyword evidence="10" id="KW-0067">ATP-binding</keyword>
<dbReference type="InterPro" id="IPR003594">
    <property type="entry name" value="HATPase_dom"/>
</dbReference>
<dbReference type="Pfam" id="PF02518">
    <property type="entry name" value="HATPase_c"/>
    <property type="match status" value="1"/>
</dbReference>
<accession>A0A1B2DPY9</accession>
<proteinExistence type="predicted"/>
<evidence type="ECO:0000256" key="5">
    <source>
        <dbReference type="ARBA" id="ARBA00022553"/>
    </source>
</evidence>
<dbReference type="InterPro" id="IPR050640">
    <property type="entry name" value="Bact_2-comp_sensor_kinase"/>
</dbReference>
<evidence type="ECO:0000256" key="7">
    <source>
        <dbReference type="ARBA" id="ARBA00022692"/>
    </source>
</evidence>
<dbReference type="EMBL" id="CP016808">
    <property type="protein sequence ID" value="ANY69772.1"/>
    <property type="molecule type" value="Genomic_DNA"/>
</dbReference>
<keyword evidence="11 14" id="KW-1133">Transmembrane helix</keyword>
<dbReference type="RefSeq" id="WP_099520760.1">
    <property type="nucleotide sequence ID" value="NZ_CP016808.1"/>
</dbReference>
<dbReference type="GO" id="GO:0005524">
    <property type="term" value="F:ATP binding"/>
    <property type="evidence" value="ECO:0007669"/>
    <property type="project" value="UniProtKB-KW"/>
</dbReference>
<keyword evidence="4" id="KW-1003">Cell membrane</keyword>
<evidence type="ECO:0000256" key="9">
    <source>
        <dbReference type="ARBA" id="ARBA00022777"/>
    </source>
</evidence>
<dbReference type="InterPro" id="IPR036890">
    <property type="entry name" value="HATPase_C_sf"/>
</dbReference>
<reference evidence="17" key="1">
    <citation type="submission" date="2016-08" db="EMBL/GenBank/DDBJ databases">
        <title>Complete Genome Seqeunce of Paenibacillus sp. BIHB 4019 from tea rhizoplane.</title>
        <authorList>
            <person name="Thakur R."/>
            <person name="Swarnkar M.K."/>
            <person name="Gulati A."/>
        </authorList>
    </citation>
    <scope>NUCLEOTIDE SEQUENCE [LARGE SCALE GENOMIC DNA]</scope>
    <source>
        <strain evidence="17">BIHB4019</strain>
    </source>
</reference>
<evidence type="ECO:0000256" key="2">
    <source>
        <dbReference type="ARBA" id="ARBA00004651"/>
    </source>
</evidence>
<dbReference type="PANTHER" id="PTHR34220">
    <property type="entry name" value="SENSOR HISTIDINE KINASE YPDA"/>
    <property type="match status" value="1"/>
</dbReference>
<evidence type="ECO:0000256" key="4">
    <source>
        <dbReference type="ARBA" id="ARBA00022475"/>
    </source>
</evidence>
<dbReference type="EC" id="2.7.13.3" evidence="3"/>
<keyword evidence="7 14" id="KW-0812">Transmembrane</keyword>
<keyword evidence="5" id="KW-0597">Phosphoprotein</keyword>
<name>A0A1B2DPY9_9BACL</name>
<dbReference type="Gene3D" id="3.30.565.10">
    <property type="entry name" value="Histidine kinase-like ATPase, C-terminal domain"/>
    <property type="match status" value="1"/>
</dbReference>
<dbReference type="PANTHER" id="PTHR34220:SF11">
    <property type="entry name" value="SENSOR PROTEIN KINASE HPTS"/>
    <property type="match status" value="1"/>
</dbReference>
<feature type="domain" description="Signal transduction histidine kinase internal region" evidence="16">
    <location>
        <begin position="381"/>
        <end position="460"/>
    </location>
</feature>
<evidence type="ECO:0000256" key="14">
    <source>
        <dbReference type="SAM" id="Phobius"/>
    </source>
</evidence>
<dbReference type="Pfam" id="PF06580">
    <property type="entry name" value="His_kinase"/>
    <property type="match status" value="1"/>
</dbReference>
<evidence type="ECO:0000256" key="13">
    <source>
        <dbReference type="ARBA" id="ARBA00023136"/>
    </source>
</evidence>
<feature type="transmembrane region" description="Helical" evidence="14">
    <location>
        <begin position="296"/>
        <end position="317"/>
    </location>
</feature>
<dbReference type="PRINTS" id="PR00344">
    <property type="entry name" value="BCTRLSENSOR"/>
</dbReference>
<dbReference type="AlphaFoldDB" id="A0A1B2DPY9"/>
<feature type="domain" description="Histidine kinase/HSP90-like ATPase" evidence="15">
    <location>
        <begin position="480"/>
        <end position="598"/>
    </location>
</feature>
<dbReference type="InterPro" id="IPR010559">
    <property type="entry name" value="Sig_transdc_His_kin_internal"/>
</dbReference>
<dbReference type="InterPro" id="IPR004358">
    <property type="entry name" value="Sig_transdc_His_kin-like_C"/>
</dbReference>
<gene>
    <name evidence="17" type="ORF">BBD42_27215</name>
</gene>
<organism evidence="17">
    <name type="scientific">Paenibacillus sp. BIHB 4019</name>
    <dbReference type="NCBI Taxonomy" id="1870819"/>
    <lineage>
        <taxon>Bacteria</taxon>
        <taxon>Bacillati</taxon>
        <taxon>Bacillota</taxon>
        <taxon>Bacilli</taxon>
        <taxon>Bacillales</taxon>
        <taxon>Paenibacillaceae</taxon>
        <taxon>Paenibacillus</taxon>
    </lineage>
</organism>
<evidence type="ECO:0000259" key="15">
    <source>
        <dbReference type="Pfam" id="PF02518"/>
    </source>
</evidence>
<evidence type="ECO:0000313" key="17">
    <source>
        <dbReference type="EMBL" id="ANY69772.1"/>
    </source>
</evidence>
<dbReference type="SUPFAM" id="SSF55874">
    <property type="entry name" value="ATPase domain of HSP90 chaperone/DNA topoisomerase II/histidine kinase"/>
    <property type="match status" value="1"/>
</dbReference>
<evidence type="ECO:0000256" key="10">
    <source>
        <dbReference type="ARBA" id="ARBA00022840"/>
    </source>
</evidence>
<evidence type="ECO:0000256" key="1">
    <source>
        <dbReference type="ARBA" id="ARBA00000085"/>
    </source>
</evidence>
<sequence length="608" mass="68188">MRLLSKIYRAILHPFRRSIRNKLIFIMVVVSVLPIIAVTALAVDNNRQSMETELIGTNVSNMKWTSIYLGEQFSQMNSVLYSVLINPNLNEYIASEEESGLSSQFSAQRNIEDAMASLFYSGNHYISGIELYLKRSGKLFTMNASQNQIRTLDRVPAPYNELFNQRKDFMIQNSPEGDRFQLIRSINRFENREILGGITLEVRWAILDQTLSLLNPANDQTVIIAGPDGEVLYQMGSDDLSAEQVAKIVKGGTEPGYERQGDEYVFYNTIDPMKLKLIKIIPLSAINQSAQATMHYGIWIGTITVAAAILIAVLLAWRTATPIVLLARSMQGLNLIRQGDKPLSGRMDEIGLLETKLYNMSHRIREHIKSEYSMNLEKKTAELKALQAQINPHFLQNTLQMIGSMLFSKKPAESYETIRSLSEMFRYVIREPDDLATLKQELEHMNNYMVIQQQRFQSRLQYSLEVDERLLQSRIPKLTLQPIVENAFMHGLDSQAGGWELSVKVAQASIAEAEGGVGALAGAGVTITISDNGVGIGAERLREVRQRLSYADGQVWTRGERIGLGNVASRLQMHFGKAYGLAIDSEVGVGTRITIHIPGEMQGGELHD</sequence>